<gene>
    <name evidence="3" type="primary">ylmH</name>
    <name evidence="3" type="ORF">HMPREF0493_0267</name>
</gene>
<feature type="domain" description="RNA-binding S4" evidence="2">
    <location>
        <begin position="196"/>
        <end position="253"/>
    </location>
</feature>
<dbReference type="PROSITE" id="PS50889">
    <property type="entry name" value="S4"/>
    <property type="match status" value="1"/>
</dbReference>
<evidence type="ECO:0000313" key="4">
    <source>
        <dbReference type="Proteomes" id="UP000004069"/>
    </source>
</evidence>
<name>D4YRY9_9LACO</name>
<dbReference type="Gene3D" id="3.30.70.330">
    <property type="match status" value="1"/>
</dbReference>
<keyword evidence="1" id="KW-0694">RNA-binding</keyword>
<dbReference type="Pfam" id="PF17774">
    <property type="entry name" value="YlmH_RBD"/>
    <property type="match status" value="1"/>
</dbReference>
<evidence type="ECO:0000259" key="2">
    <source>
        <dbReference type="SMART" id="SM00363"/>
    </source>
</evidence>
<evidence type="ECO:0000256" key="1">
    <source>
        <dbReference type="PROSITE-ProRule" id="PRU00182"/>
    </source>
</evidence>
<reference evidence="3 4" key="1">
    <citation type="submission" date="2010-04" db="EMBL/GenBank/DDBJ databases">
        <authorList>
            <person name="Muzny D."/>
            <person name="Qin X."/>
            <person name="Deng J."/>
            <person name="Jiang H."/>
            <person name="Liu Y."/>
            <person name="Qu J."/>
            <person name="Song X.-Z."/>
            <person name="Zhang L."/>
            <person name="Thornton R."/>
            <person name="Coyle M."/>
            <person name="Francisco L."/>
            <person name="Jackson L."/>
            <person name="Javaid M."/>
            <person name="Korchina V."/>
            <person name="Kovar C."/>
            <person name="Mata R."/>
            <person name="Mathew T."/>
            <person name="Ngo R."/>
            <person name="Nguyen L."/>
            <person name="Nguyen N."/>
            <person name="Okwuonu G."/>
            <person name="Ongeri F."/>
            <person name="Pham C."/>
            <person name="Simmons D."/>
            <person name="Wilczek-Boney K."/>
            <person name="Hale W."/>
            <person name="Jakkamsetti A."/>
            <person name="Pham P."/>
            <person name="Ruth R."/>
            <person name="San Lucas F."/>
            <person name="Warren J."/>
            <person name="Zhang J."/>
            <person name="Zhao Z."/>
            <person name="Zhou C."/>
            <person name="Zhu D."/>
            <person name="Lee S."/>
            <person name="Bess C."/>
            <person name="Blankenburg K."/>
            <person name="Forbes L."/>
            <person name="Fu Q."/>
            <person name="Gubbala S."/>
            <person name="Hirani K."/>
            <person name="Jayaseelan J.C."/>
            <person name="Lara F."/>
            <person name="Munidasa M."/>
            <person name="Palculict T."/>
            <person name="Patil S."/>
            <person name="Pu L.-L."/>
            <person name="Saada N."/>
            <person name="Tang L."/>
            <person name="Weissenberger G."/>
            <person name="Zhu Y."/>
            <person name="Hemphill L."/>
            <person name="Shang Y."/>
            <person name="Youmans B."/>
            <person name="Ayvaz T."/>
            <person name="Ross M."/>
            <person name="Santibanez J."/>
            <person name="Aqrawi P."/>
            <person name="Gross S."/>
            <person name="Joshi V."/>
            <person name="Fowler G."/>
            <person name="Nazareth L."/>
            <person name="Reid J."/>
            <person name="Worley K."/>
            <person name="Petrosino J."/>
            <person name="Highlander S."/>
            <person name="Gibbs R."/>
        </authorList>
    </citation>
    <scope>NUCLEOTIDE SEQUENCE [LARGE SCALE GENOMIC DNA]</scope>
    <source>
        <strain evidence="3 4">DSM 11664</strain>
    </source>
</reference>
<accession>D4YRY9</accession>
<dbReference type="AlphaFoldDB" id="D4YRY9"/>
<sequence>MHTDLFNGGLMEKRQASSFYPHFQLDERPTVDKLVGLFNNLVFKHESLLTDFLDPGQREILKIIVGNEAFLQDFGGYLNSEKRRVYLSEEWENFRTTDFQVQAFEIQYPTKFYKLTHSSILGTLANSGIKTDTFGDIITDGHGKWQFFAKKELQSYFEEQIVRIGKSKVKLQPISFKEVLVPEDDSIEKVEIVSSLRLDAILAGISKQSRTQLKTQIEDGTVKLNWHDIVNSNIMIKENDVISLRHFGRLQITSIASTRKGKFRVVLKLWQTKKKR</sequence>
<dbReference type="InterPro" id="IPR012677">
    <property type="entry name" value="Nucleotide-bd_a/b_plait_sf"/>
</dbReference>
<dbReference type="InterPro" id="IPR040591">
    <property type="entry name" value="RqcP2_RBD"/>
</dbReference>
<dbReference type="Proteomes" id="UP000004069">
    <property type="component" value="Unassembled WGS sequence"/>
</dbReference>
<proteinExistence type="predicted"/>
<dbReference type="PANTHER" id="PTHR13633:SF3">
    <property type="entry name" value="MITOCHONDRIAL TRANSCRIPTION RESCUE FACTOR 1"/>
    <property type="match status" value="1"/>
</dbReference>
<dbReference type="eggNOG" id="COG2302">
    <property type="taxonomic scope" value="Bacteria"/>
</dbReference>
<dbReference type="STRING" id="83683.B1745_04055"/>
<dbReference type="EMBL" id="ADNY01000011">
    <property type="protein sequence ID" value="EFG56083.1"/>
    <property type="molecule type" value="Genomic_DNA"/>
</dbReference>
<dbReference type="SMART" id="SM00363">
    <property type="entry name" value="S4"/>
    <property type="match status" value="1"/>
</dbReference>
<protein>
    <submittedName>
        <fullName evidence="3">S4 domain protein</fullName>
    </submittedName>
</protein>
<dbReference type="GO" id="GO:0003723">
    <property type="term" value="F:RNA binding"/>
    <property type="evidence" value="ECO:0007669"/>
    <property type="project" value="UniProtKB-KW"/>
</dbReference>
<comment type="caution">
    <text evidence="3">The sequence shown here is derived from an EMBL/GenBank/DDBJ whole genome shotgun (WGS) entry which is preliminary data.</text>
</comment>
<dbReference type="SUPFAM" id="SSF55174">
    <property type="entry name" value="Alpha-L RNA-binding motif"/>
    <property type="match status" value="1"/>
</dbReference>
<organism evidence="3 4">
    <name type="scientific">Lactobacillus amylolyticus DSM 11664</name>
    <dbReference type="NCBI Taxonomy" id="585524"/>
    <lineage>
        <taxon>Bacteria</taxon>
        <taxon>Bacillati</taxon>
        <taxon>Bacillota</taxon>
        <taxon>Bacilli</taxon>
        <taxon>Lactobacillales</taxon>
        <taxon>Lactobacillaceae</taxon>
        <taxon>Lactobacillus</taxon>
    </lineage>
</organism>
<dbReference type="PANTHER" id="PTHR13633">
    <property type="entry name" value="MITOCHONDRIAL TRANSCRIPTION RESCUE FACTOR 1"/>
    <property type="match status" value="1"/>
</dbReference>
<dbReference type="Gene3D" id="3.30.1370.160">
    <property type="match status" value="1"/>
</dbReference>
<dbReference type="InterPro" id="IPR002942">
    <property type="entry name" value="S4_RNA-bd"/>
</dbReference>
<keyword evidence="4" id="KW-1185">Reference proteome</keyword>
<dbReference type="CDD" id="cd00165">
    <property type="entry name" value="S4"/>
    <property type="match status" value="1"/>
</dbReference>
<evidence type="ECO:0000313" key="3">
    <source>
        <dbReference type="EMBL" id="EFG56083.1"/>
    </source>
</evidence>